<keyword evidence="2 8" id="KW-0812">Transmembrane</keyword>
<evidence type="ECO:0000256" key="6">
    <source>
        <dbReference type="ARBA" id="ARBA00023136"/>
    </source>
</evidence>
<dbReference type="InterPro" id="IPR039421">
    <property type="entry name" value="Type_1_exporter"/>
</dbReference>
<evidence type="ECO:0000256" key="3">
    <source>
        <dbReference type="ARBA" id="ARBA00022741"/>
    </source>
</evidence>
<geneLocation type="plasmid" evidence="11 12">
    <name>unnamed</name>
</geneLocation>
<name>A0ABZ3EHF6_9STAP</name>
<organism evidence="11 12">
    <name type="scientific">Staphylococcus hsinchuensis</name>
    <dbReference type="NCBI Taxonomy" id="3051183"/>
    <lineage>
        <taxon>Bacteria</taxon>
        <taxon>Bacillati</taxon>
        <taxon>Bacillota</taxon>
        <taxon>Bacilli</taxon>
        <taxon>Bacillales</taxon>
        <taxon>Staphylococcaceae</taxon>
        <taxon>Staphylococcus</taxon>
    </lineage>
</organism>
<dbReference type="SMART" id="SM00382">
    <property type="entry name" value="AAA"/>
    <property type="match status" value="1"/>
</dbReference>
<dbReference type="InterPro" id="IPR017871">
    <property type="entry name" value="ABC_transporter-like_CS"/>
</dbReference>
<dbReference type="Gene3D" id="1.20.1560.10">
    <property type="entry name" value="ABC transporter type 1, transmembrane domain"/>
    <property type="match status" value="1"/>
</dbReference>
<feature type="transmembrane region" description="Helical" evidence="8">
    <location>
        <begin position="241"/>
        <end position="259"/>
    </location>
</feature>
<evidence type="ECO:0000259" key="10">
    <source>
        <dbReference type="PROSITE" id="PS50929"/>
    </source>
</evidence>
<dbReference type="Proteomes" id="UP001436297">
    <property type="component" value="Plasmid unnamed"/>
</dbReference>
<feature type="transmembrane region" description="Helical" evidence="8">
    <location>
        <begin position="134"/>
        <end position="154"/>
    </location>
</feature>
<evidence type="ECO:0000259" key="9">
    <source>
        <dbReference type="PROSITE" id="PS50893"/>
    </source>
</evidence>
<evidence type="ECO:0000313" key="11">
    <source>
        <dbReference type="EMBL" id="XAF71654.1"/>
    </source>
</evidence>
<evidence type="ECO:0000256" key="4">
    <source>
        <dbReference type="ARBA" id="ARBA00022840"/>
    </source>
</evidence>
<dbReference type="RefSeq" id="WP_342610604.1">
    <property type="nucleotide sequence ID" value="NZ_CP128356.1"/>
</dbReference>
<accession>A0ABZ3EHF6</accession>
<dbReference type="SUPFAM" id="SSF90123">
    <property type="entry name" value="ABC transporter transmembrane region"/>
    <property type="match status" value="1"/>
</dbReference>
<dbReference type="InterPro" id="IPR011527">
    <property type="entry name" value="ABC1_TM_dom"/>
</dbReference>
<dbReference type="PROSITE" id="PS50893">
    <property type="entry name" value="ABC_TRANSPORTER_2"/>
    <property type="match status" value="1"/>
</dbReference>
<dbReference type="Gene3D" id="3.40.50.300">
    <property type="entry name" value="P-loop containing nucleotide triphosphate hydrolases"/>
    <property type="match status" value="1"/>
</dbReference>
<keyword evidence="12" id="KW-1185">Reference proteome</keyword>
<dbReference type="EMBL" id="CP128356">
    <property type="protein sequence ID" value="XAF71654.1"/>
    <property type="molecule type" value="Genomic_DNA"/>
</dbReference>
<protein>
    <submittedName>
        <fullName evidence="11">ABC transporter ATP-binding protein</fullName>
    </submittedName>
</protein>
<feature type="transmembrane region" description="Helical" evidence="8">
    <location>
        <begin position="20"/>
        <end position="38"/>
    </location>
</feature>
<dbReference type="CDD" id="cd18551">
    <property type="entry name" value="ABC_6TM_LmrA_like"/>
    <property type="match status" value="1"/>
</dbReference>
<dbReference type="InterPro" id="IPR003439">
    <property type="entry name" value="ABC_transporter-like_ATP-bd"/>
</dbReference>
<comment type="subcellular location">
    <subcellularLocation>
        <location evidence="1">Cell membrane</location>
        <topology evidence="1">Multi-pass membrane protein</topology>
    </subcellularLocation>
</comment>
<keyword evidence="11" id="KW-0614">Plasmid</keyword>
<dbReference type="InterPro" id="IPR036640">
    <property type="entry name" value="ABC1_TM_sf"/>
</dbReference>
<dbReference type="Pfam" id="PF00664">
    <property type="entry name" value="ABC_membrane"/>
    <property type="match status" value="1"/>
</dbReference>
<evidence type="ECO:0000256" key="7">
    <source>
        <dbReference type="ARBA" id="ARBA00025074"/>
    </source>
</evidence>
<dbReference type="GO" id="GO:0005524">
    <property type="term" value="F:ATP binding"/>
    <property type="evidence" value="ECO:0007669"/>
    <property type="project" value="UniProtKB-KW"/>
</dbReference>
<dbReference type="PANTHER" id="PTHR43394">
    <property type="entry name" value="ATP-DEPENDENT PERMEASE MDL1, MITOCHONDRIAL"/>
    <property type="match status" value="1"/>
</dbReference>
<evidence type="ECO:0000256" key="1">
    <source>
        <dbReference type="ARBA" id="ARBA00004651"/>
    </source>
</evidence>
<keyword evidence="6 8" id="KW-0472">Membrane</keyword>
<keyword evidence="4 11" id="KW-0067">ATP-binding</keyword>
<dbReference type="SUPFAM" id="SSF52540">
    <property type="entry name" value="P-loop containing nucleoside triphosphate hydrolases"/>
    <property type="match status" value="1"/>
</dbReference>
<sequence length="571" mass="64187">MKSNNELVYLLSKIKWPKLLISISLFISILGSLSGLLIPVFTGNVVDNLKEGNVSTQFIFAFIFLFVFNAILNGIGLYILNKVGEIVIYSIRSLIWKKIIYLKVSFFDKNESGNIMSRITDDTKVINFFLSYKLPNFFPSLISIIGSLVMLFILDWQMTLVTLVIFPIYALVVIPLGKAMQKISINTQNEIANFTGLLGRVLTEIKLVKVSSTEKEELKNAHTNLLHIFQLGLKQAKITSVIQPLSSLILLLTVGIILGFGGLKISSGSISAGTLVTMIFYVFQMSMPLVNVSTLVTDYKKAVGASSRIHDILKEKTEDVKDNGLSFEKNKHLIFDNVTFAYNQSPVLENVSFTARNNSTTAIVGPSGSGKSTIFHLIERFYSVQSGEILYGDKGIDEFNLKNWRKNIGYVTQNNPMMNGTITNNILYGNEKDMETNDIIYYSKMANAHEFISEFEESYNTLVGERGEKLSGGQKQRIDIVRNFIKQPNILLLDEATSSLDSESEKKIQSSLEKLMYNRTTIIIAHRLSTIKKADQIIFLDKGKITGIGTHEKLIKTHSKYSSFVYNQRLR</sequence>
<gene>
    <name evidence="11" type="ORF">QQM35_11120</name>
</gene>
<proteinExistence type="predicted"/>
<feature type="transmembrane region" description="Helical" evidence="8">
    <location>
        <begin position="58"/>
        <end position="80"/>
    </location>
</feature>
<dbReference type="PROSITE" id="PS50929">
    <property type="entry name" value="ABC_TM1F"/>
    <property type="match status" value="1"/>
</dbReference>
<dbReference type="InterPro" id="IPR027417">
    <property type="entry name" value="P-loop_NTPase"/>
</dbReference>
<evidence type="ECO:0000256" key="8">
    <source>
        <dbReference type="SAM" id="Phobius"/>
    </source>
</evidence>
<comment type="function">
    <text evidence="7">May be involved in multidrug export. Transmembrane domains (TMD) form a pore in the cell membrane and the ATP-binding domain (NBD) is responsible for energy generation.</text>
</comment>
<evidence type="ECO:0000256" key="2">
    <source>
        <dbReference type="ARBA" id="ARBA00022692"/>
    </source>
</evidence>
<reference evidence="11 12" key="1">
    <citation type="journal article" date="2024" name="Pathogens">
        <title>Staphylococcus hsinchuensis sp. nov., Isolated from Soymilk.</title>
        <authorList>
            <person name="Wang Y.T."/>
            <person name="Lin Y.C."/>
            <person name="Hsieh Y.H."/>
            <person name="Lin Y.T."/>
            <person name="Hamada M."/>
            <person name="Chen C.C."/>
            <person name="Liou J.S."/>
            <person name="Lee A.Y."/>
            <person name="Zhang W.L."/>
            <person name="Chen Y.T."/>
            <person name="Huang C.H."/>
        </authorList>
    </citation>
    <scope>NUCLEOTIDE SEQUENCE [LARGE SCALE GENOMIC DNA]</scope>
    <source>
        <strain evidence="11 12">H164</strain>
    </source>
</reference>
<evidence type="ECO:0000313" key="12">
    <source>
        <dbReference type="Proteomes" id="UP001436297"/>
    </source>
</evidence>
<feature type="domain" description="ABC transporter" evidence="9">
    <location>
        <begin position="333"/>
        <end position="567"/>
    </location>
</feature>
<feature type="transmembrane region" description="Helical" evidence="8">
    <location>
        <begin position="265"/>
        <end position="283"/>
    </location>
</feature>
<keyword evidence="3" id="KW-0547">Nucleotide-binding</keyword>
<dbReference type="PROSITE" id="PS00211">
    <property type="entry name" value="ABC_TRANSPORTER_1"/>
    <property type="match status" value="1"/>
</dbReference>
<feature type="transmembrane region" description="Helical" evidence="8">
    <location>
        <begin position="160"/>
        <end position="177"/>
    </location>
</feature>
<dbReference type="InterPro" id="IPR003593">
    <property type="entry name" value="AAA+_ATPase"/>
</dbReference>
<evidence type="ECO:0000256" key="5">
    <source>
        <dbReference type="ARBA" id="ARBA00022989"/>
    </source>
</evidence>
<dbReference type="PANTHER" id="PTHR43394:SF1">
    <property type="entry name" value="ATP-BINDING CASSETTE SUB-FAMILY B MEMBER 10, MITOCHONDRIAL"/>
    <property type="match status" value="1"/>
</dbReference>
<dbReference type="Pfam" id="PF00005">
    <property type="entry name" value="ABC_tran"/>
    <property type="match status" value="1"/>
</dbReference>
<feature type="domain" description="ABC transmembrane type-1" evidence="10">
    <location>
        <begin position="23"/>
        <end position="301"/>
    </location>
</feature>
<keyword evidence="5 8" id="KW-1133">Transmembrane helix</keyword>